<keyword evidence="3 4" id="KW-0975">Bacterial flagellum</keyword>
<dbReference type="Proteomes" id="UP001595969">
    <property type="component" value="Unassembled WGS sequence"/>
</dbReference>
<evidence type="ECO:0000256" key="4">
    <source>
        <dbReference type="HAMAP-Rule" id="MF_00724"/>
    </source>
</evidence>
<comment type="caution">
    <text evidence="6">The sequence shown here is derived from an EMBL/GenBank/DDBJ whole genome shotgun (WGS) entry which is preliminary data.</text>
</comment>
<comment type="similarity">
    <text evidence="2 4">Belongs to the FliE family.</text>
</comment>
<sequence length="108" mass="12283">MNEIMNAQQLTNYKTSLQGQMSQIQRPTANPIDEVGNSFSDYFGKAIEKLDQSMQVMNQDTKNVITGEESDLAQVMIHMTEAQLTLQTATQIRNKCLEAYNEIKSMQF</sequence>
<evidence type="ECO:0000256" key="2">
    <source>
        <dbReference type="ARBA" id="ARBA00009272"/>
    </source>
</evidence>
<keyword evidence="6" id="KW-0966">Cell projection</keyword>
<evidence type="ECO:0000256" key="5">
    <source>
        <dbReference type="NCBIfam" id="TIGR00205"/>
    </source>
</evidence>
<dbReference type="RefSeq" id="WP_239576021.1">
    <property type="nucleotide sequence ID" value="NZ_JAFBFD010000002.1"/>
</dbReference>
<keyword evidence="6" id="KW-0969">Cilium</keyword>
<evidence type="ECO:0000256" key="3">
    <source>
        <dbReference type="ARBA" id="ARBA00023143"/>
    </source>
</evidence>
<accession>A0ABV9MV53</accession>
<keyword evidence="6" id="KW-0282">Flagellum</keyword>
<dbReference type="HAMAP" id="MF_00724">
    <property type="entry name" value="FliE"/>
    <property type="match status" value="1"/>
</dbReference>
<organism evidence="6 7">
    <name type="scientific">Enterococcus lemanii</name>
    <dbReference type="NCBI Taxonomy" id="1159752"/>
    <lineage>
        <taxon>Bacteria</taxon>
        <taxon>Bacillati</taxon>
        <taxon>Bacillota</taxon>
        <taxon>Bacilli</taxon>
        <taxon>Lactobacillales</taxon>
        <taxon>Enterococcaceae</taxon>
        <taxon>Enterococcus</taxon>
    </lineage>
</organism>
<proteinExistence type="inferred from homology"/>
<reference evidence="7" key="1">
    <citation type="journal article" date="2019" name="Int. J. Syst. Evol. Microbiol.">
        <title>The Global Catalogue of Microorganisms (GCM) 10K type strain sequencing project: providing services to taxonomists for standard genome sequencing and annotation.</title>
        <authorList>
            <consortium name="The Broad Institute Genomics Platform"/>
            <consortium name="The Broad Institute Genome Sequencing Center for Infectious Disease"/>
            <person name="Wu L."/>
            <person name="Ma J."/>
        </authorList>
    </citation>
    <scope>NUCLEOTIDE SEQUENCE [LARGE SCALE GENOMIC DNA]</scope>
    <source>
        <strain evidence="7">CGMCC 1.19032</strain>
    </source>
</reference>
<comment type="subcellular location">
    <subcellularLocation>
        <location evidence="1 4">Bacterial flagellum basal body</location>
    </subcellularLocation>
</comment>
<dbReference type="PRINTS" id="PR01006">
    <property type="entry name" value="FLGHOOKFLIE"/>
</dbReference>
<dbReference type="PANTHER" id="PTHR34653">
    <property type="match status" value="1"/>
</dbReference>
<evidence type="ECO:0000313" key="7">
    <source>
        <dbReference type="Proteomes" id="UP001595969"/>
    </source>
</evidence>
<protein>
    <recommendedName>
        <fullName evidence="4 5">Flagellar hook-basal body complex protein FliE</fullName>
    </recommendedName>
</protein>
<dbReference type="PANTHER" id="PTHR34653:SF1">
    <property type="entry name" value="FLAGELLAR HOOK-BASAL BODY COMPLEX PROTEIN FLIE"/>
    <property type="match status" value="1"/>
</dbReference>
<dbReference type="InterPro" id="IPR001624">
    <property type="entry name" value="FliE"/>
</dbReference>
<evidence type="ECO:0000313" key="6">
    <source>
        <dbReference type="EMBL" id="MFC4719881.1"/>
    </source>
</evidence>
<name>A0ABV9MV53_9ENTE</name>
<dbReference type="EMBL" id="JBHSGS010000049">
    <property type="protein sequence ID" value="MFC4719881.1"/>
    <property type="molecule type" value="Genomic_DNA"/>
</dbReference>
<dbReference type="NCBIfam" id="TIGR00205">
    <property type="entry name" value="fliE"/>
    <property type="match status" value="1"/>
</dbReference>
<gene>
    <name evidence="4 6" type="primary">fliE</name>
    <name evidence="6" type="ORF">ACFO5I_09095</name>
</gene>
<dbReference type="Pfam" id="PF02049">
    <property type="entry name" value="FliE"/>
    <property type="match status" value="1"/>
</dbReference>
<keyword evidence="7" id="KW-1185">Reference proteome</keyword>
<evidence type="ECO:0000256" key="1">
    <source>
        <dbReference type="ARBA" id="ARBA00004117"/>
    </source>
</evidence>